<sequence>MPLGSLEESQGEPFSADVLLNDDFSGMLWSVGADQTPPESLVMDNDSMARHSEDGTLDVGPPTLPQDRASDAGLGRFGTRRMAAVNVLQRWFDQHSNGPYPTKEDKFALADQSGLTVTQVMTWFANTRRRRKYKSNCHNQLLNPLSPRGPIDISRPLDGKLSLMSPLERWRNSPPEAEAASFDAIMGAVIHSKNTSHQTCNFRPFQRPTPNDARSIGASNASASALSNNSVSSASSLGSHSSNGSFGQFYTAEPPQRRRRRRKRAVVFPEKSSKVASKPRPYQCTFCTDTFSTKYDWTRHEKTLHLSLESYVCSPNGPIYTDSAETERCVFCGHPHPSDYHVQLHSYSRCQEKPEVLRTFYRKDHLLQHLRLVHGVNQFLPVMTGWKSQVDSIKSRCGLCGENFVSWTARNEHLAKHFREGALMKDWRASRGLDPSVALAVENAMPPYLIGIESVAPDPFSASRQVDSNLDPADNSVTDPLRAANPSPFEYFTVHLTNFVREAQNSKEPITDAVLQTAARHIVYGEGDPWNQTPADNAEWLDLFKMGMGLDAVGNMEDPLAPWQPYGRDDSDLFPLFLSGPSALWDIGSLNSSTANIPGAMEPYTPWSCQSPDALTSFRHCYTENTAAVGDSFHGKLWRTRRYQSSTSRLPGPNIFPALLRRLA</sequence>
<dbReference type="InterPro" id="IPR050224">
    <property type="entry name" value="TALE_homeobox"/>
</dbReference>
<dbReference type="SUPFAM" id="SSF57667">
    <property type="entry name" value="beta-beta-alpha zinc fingers"/>
    <property type="match status" value="1"/>
</dbReference>
<keyword evidence="4" id="KW-0862">Zinc</keyword>
<evidence type="ECO:0000256" key="3">
    <source>
        <dbReference type="ARBA" id="ARBA00023242"/>
    </source>
</evidence>
<dbReference type="PROSITE" id="PS00028">
    <property type="entry name" value="ZINC_FINGER_C2H2_1"/>
    <property type="match status" value="2"/>
</dbReference>
<feature type="domain" description="Homeobox" evidence="7">
    <location>
        <begin position="85"/>
        <end position="134"/>
    </location>
</feature>
<organism evidence="9 10">
    <name type="scientific">Aspergillus cavernicola</name>
    <dbReference type="NCBI Taxonomy" id="176166"/>
    <lineage>
        <taxon>Eukaryota</taxon>
        <taxon>Fungi</taxon>
        <taxon>Dikarya</taxon>
        <taxon>Ascomycota</taxon>
        <taxon>Pezizomycotina</taxon>
        <taxon>Eurotiomycetes</taxon>
        <taxon>Eurotiomycetidae</taxon>
        <taxon>Eurotiales</taxon>
        <taxon>Aspergillaceae</taxon>
        <taxon>Aspergillus</taxon>
        <taxon>Aspergillus subgen. Nidulantes</taxon>
    </lineage>
</organism>
<protein>
    <recommendedName>
        <fullName evidence="11">Homeobox and C2H2 transcription factor</fullName>
    </recommendedName>
</protein>
<dbReference type="Proteomes" id="UP001610335">
    <property type="component" value="Unassembled WGS sequence"/>
</dbReference>
<dbReference type="PANTHER" id="PTHR11850">
    <property type="entry name" value="HOMEOBOX PROTEIN TRANSCRIPTION FACTORS"/>
    <property type="match status" value="1"/>
</dbReference>
<dbReference type="Gene3D" id="3.30.160.60">
    <property type="entry name" value="Classic Zinc Finger"/>
    <property type="match status" value="1"/>
</dbReference>
<evidence type="ECO:0000313" key="10">
    <source>
        <dbReference type="Proteomes" id="UP001610335"/>
    </source>
</evidence>
<dbReference type="EMBL" id="JBFXLS010000001">
    <property type="protein sequence ID" value="KAL2835288.1"/>
    <property type="molecule type" value="Genomic_DNA"/>
</dbReference>
<dbReference type="InterPro" id="IPR036236">
    <property type="entry name" value="Znf_C2H2_sf"/>
</dbReference>
<feature type="DNA-binding region" description="Homeobox" evidence="5">
    <location>
        <begin position="87"/>
        <end position="135"/>
    </location>
</feature>
<accession>A0ABR4J8B7</accession>
<proteinExistence type="predicted"/>
<keyword evidence="3 5" id="KW-0539">Nucleus</keyword>
<keyword evidence="10" id="KW-1185">Reference proteome</keyword>
<dbReference type="SMART" id="SM00389">
    <property type="entry name" value="HOX"/>
    <property type="match status" value="1"/>
</dbReference>
<name>A0ABR4J8B7_9EURO</name>
<dbReference type="Pfam" id="PF05920">
    <property type="entry name" value="Homeobox_KN"/>
    <property type="match status" value="1"/>
</dbReference>
<evidence type="ECO:0000256" key="1">
    <source>
        <dbReference type="ARBA" id="ARBA00023125"/>
    </source>
</evidence>
<keyword evidence="2 5" id="KW-0371">Homeobox</keyword>
<dbReference type="PROSITE" id="PS50157">
    <property type="entry name" value="ZINC_FINGER_C2H2_2"/>
    <property type="match status" value="1"/>
</dbReference>
<dbReference type="InterPro" id="IPR001356">
    <property type="entry name" value="HD"/>
</dbReference>
<evidence type="ECO:0000313" key="9">
    <source>
        <dbReference type="EMBL" id="KAL2835288.1"/>
    </source>
</evidence>
<reference evidence="9 10" key="1">
    <citation type="submission" date="2024-07" db="EMBL/GenBank/DDBJ databases">
        <title>Section-level genome sequencing and comparative genomics of Aspergillus sections Usti and Cavernicolus.</title>
        <authorList>
            <consortium name="Lawrence Berkeley National Laboratory"/>
            <person name="Nybo J.L."/>
            <person name="Vesth T.C."/>
            <person name="Theobald S."/>
            <person name="Frisvad J.C."/>
            <person name="Larsen T.O."/>
            <person name="Kjaerboelling I."/>
            <person name="Rothschild-Mancinelli K."/>
            <person name="Lyhne E.K."/>
            <person name="Kogle M.E."/>
            <person name="Barry K."/>
            <person name="Clum A."/>
            <person name="Na H."/>
            <person name="Ledsgaard L."/>
            <person name="Lin J."/>
            <person name="Lipzen A."/>
            <person name="Kuo A."/>
            <person name="Riley R."/>
            <person name="Mondo S."/>
            <person name="LaButti K."/>
            <person name="Haridas S."/>
            <person name="Pangalinan J."/>
            <person name="Salamov A.A."/>
            <person name="Simmons B.A."/>
            <person name="Magnuson J.K."/>
            <person name="Chen J."/>
            <person name="Drula E."/>
            <person name="Henrissat B."/>
            <person name="Wiebenga A."/>
            <person name="Lubbers R.J."/>
            <person name="Gomes A.C."/>
            <person name="Makela M.R."/>
            <person name="Stajich J."/>
            <person name="Grigoriev I.V."/>
            <person name="Mortensen U.H."/>
            <person name="De vries R.P."/>
            <person name="Baker S.E."/>
            <person name="Andersen M.R."/>
        </authorList>
    </citation>
    <scope>NUCLEOTIDE SEQUENCE [LARGE SCALE GENOMIC DNA]</scope>
    <source>
        <strain evidence="9 10">CBS 600.67</strain>
    </source>
</reference>
<dbReference type="InterPro" id="IPR013087">
    <property type="entry name" value="Znf_C2H2_type"/>
</dbReference>
<evidence type="ECO:0000256" key="2">
    <source>
        <dbReference type="ARBA" id="ARBA00023155"/>
    </source>
</evidence>
<dbReference type="InterPro" id="IPR008422">
    <property type="entry name" value="KN_HD"/>
</dbReference>
<dbReference type="PROSITE" id="PS50071">
    <property type="entry name" value="HOMEOBOX_2"/>
    <property type="match status" value="1"/>
</dbReference>
<dbReference type="Gene3D" id="1.10.10.60">
    <property type="entry name" value="Homeodomain-like"/>
    <property type="match status" value="1"/>
</dbReference>
<dbReference type="SUPFAM" id="SSF46689">
    <property type="entry name" value="Homeodomain-like"/>
    <property type="match status" value="1"/>
</dbReference>
<evidence type="ECO:0000256" key="4">
    <source>
        <dbReference type="PROSITE-ProRule" id="PRU00042"/>
    </source>
</evidence>
<evidence type="ECO:0000259" key="8">
    <source>
        <dbReference type="PROSITE" id="PS50157"/>
    </source>
</evidence>
<comment type="subcellular location">
    <subcellularLocation>
        <location evidence="5">Nucleus</location>
    </subcellularLocation>
</comment>
<dbReference type="CDD" id="cd00086">
    <property type="entry name" value="homeodomain"/>
    <property type="match status" value="1"/>
</dbReference>
<feature type="domain" description="C2H2-type" evidence="8">
    <location>
        <begin position="282"/>
        <end position="310"/>
    </location>
</feature>
<feature type="compositionally biased region" description="Low complexity" evidence="6">
    <location>
        <begin position="215"/>
        <end position="247"/>
    </location>
</feature>
<evidence type="ECO:0000259" key="7">
    <source>
        <dbReference type="PROSITE" id="PS50071"/>
    </source>
</evidence>
<evidence type="ECO:0000256" key="6">
    <source>
        <dbReference type="SAM" id="MobiDB-lite"/>
    </source>
</evidence>
<keyword evidence="1 5" id="KW-0238">DNA-binding</keyword>
<dbReference type="SMART" id="SM00355">
    <property type="entry name" value="ZnF_C2H2"/>
    <property type="match status" value="3"/>
</dbReference>
<feature type="region of interest" description="Disordered" evidence="6">
    <location>
        <begin position="196"/>
        <end position="272"/>
    </location>
</feature>
<evidence type="ECO:0000256" key="5">
    <source>
        <dbReference type="PROSITE-ProRule" id="PRU00108"/>
    </source>
</evidence>
<keyword evidence="4" id="KW-0863">Zinc-finger</keyword>
<dbReference type="InterPro" id="IPR006600">
    <property type="entry name" value="HTH_CenpB_DNA-bd_dom"/>
</dbReference>
<dbReference type="Pfam" id="PF03221">
    <property type="entry name" value="HTH_Tnp_Tc5"/>
    <property type="match status" value="1"/>
</dbReference>
<evidence type="ECO:0008006" key="11">
    <source>
        <dbReference type="Google" id="ProtNLM"/>
    </source>
</evidence>
<comment type="caution">
    <text evidence="9">The sequence shown here is derived from an EMBL/GenBank/DDBJ whole genome shotgun (WGS) entry which is preliminary data.</text>
</comment>
<dbReference type="InterPro" id="IPR009057">
    <property type="entry name" value="Homeodomain-like_sf"/>
</dbReference>
<keyword evidence="4" id="KW-0479">Metal-binding</keyword>
<gene>
    <name evidence="9" type="ORF">BDW59DRAFT_168523</name>
</gene>